<gene>
    <name evidence="2" type="ORF">ACHIRB_14875</name>
</gene>
<protein>
    <submittedName>
        <fullName evidence="2">Uncharacterized protein</fullName>
    </submittedName>
</protein>
<comment type="caution">
    <text evidence="2">The sequence shown here is derived from an EMBL/GenBank/DDBJ whole genome shotgun (WGS) entry which is preliminary data.</text>
</comment>
<reference evidence="2 3" key="1">
    <citation type="submission" date="2024-10" db="EMBL/GenBank/DDBJ databases">
        <authorList>
            <person name="Riesco R."/>
        </authorList>
    </citation>
    <scope>NUCLEOTIDE SEQUENCE [LARGE SCALE GENOMIC DNA]</scope>
    <source>
        <strain evidence="2 3">NCIMB 15450</strain>
    </source>
</reference>
<accession>A0ABW7K907</accession>
<proteinExistence type="predicted"/>
<evidence type="ECO:0000313" key="3">
    <source>
        <dbReference type="Proteomes" id="UP001609219"/>
    </source>
</evidence>
<evidence type="ECO:0000313" key="2">
    <source>
        <dbReference type="EMBL" id="MFH5229845.1"/>
    </source>
</evidence>
<feature type="region of interest" description="Disordered" evidence="1">
    <location>
        <begin position="147"/>
        <end position="170"/>
    </location>
</feature>
<dbReference type="RefSeq" id="WP_395127721.1">
    <property type="nucleotide sequence ID" value="NZ_JBIMSN010000060.1"/>
</dbReference>
<organism evidence="2 3">
    <name type="scientific">Antrihabitans spumae</name>
    <dbReference type="NCBI Taxonomy" id="3373370"/>
    <lineage>
        <taxon>Bacteria</taxon>
        <taxon>Bacillati</taxon>
        <taxon>Actinomycetota</taxon>
        <taxon>Actinomycetes</taxon>
        <taxon>Mycobacteriales</taxon>
        <taxon>Nocardiaceae</taxon>
        <taxon>Antrihabitans</taxon>
    </lineage>
</organism>
<dbReference type="Proteomes" id="UP001609219">
    <property type="component" value="Unassembled WGS sequence"/>
</dbReference>
<sequence>MTVTLIATGCGWFGTDKALHRVGPQPRYSEIWSADPSIDLFDRGAELVRAAVEAATYTRFAGLRQTFPGFEDAIDTERQRRRGSYVDLISPRGRASLGLPRTDFNHITELSVSDSYLSAIVCNYVIFDSPQPDYDPGPGVVAIKVRLSNPSKDPGQPGTPDRRREVADSPGGYVPDWNVFGPWRVEELDLEYERLPDGCASWFQARYPMSVRRGENDMSAPLGTIAPTMPVGIHYPEWIGPSEG</sequence>
<name>A0ABW7K907_9NOCA</name>
<evidence type="ECO:0000256" key="1">
    <source>
        <dbReference type="SAM" id="MobiDB-lite"/>
    </source>
</evidence>
<dbReference type="EMBL" id="JBIMSN010000060">
    <property type="protein sequence ID" value="MFH5229845.1"/>
    <property type="molecule type" value="Genomic_DNA"/>
</dbReference>
<keyword evidence="3" id="KW-1185">Reference proteome</keyword>